<gene>
    <name evidence="2" type="ORF">OUZ56_015769</name>
</gene>
<keyword evidence="3" id="KW-1185">Reference proteome</keyword>
<sequence>MPEDCNIRKFNTKKSNSQNKKLLGPNETRTRDLLLTRQALCHLSHETILHSEVHVIHIAEW</sequence>
<reference evidence="2 3" key="1">
    <citation type="journal article" date="2023" name="Nucleic Acids Res.">
        <title>The hologenome of Daphnia magna reveals possible DNA methylation and microbiome-mediated evolution of the host genome.</title>
        <authorList>
            <person name="Chaturvedi A."/>
            <person name="Li X."/>
            <person name="Dhandapani V."/>
            <person name="Marshall H."/>
            <person name="Kissane S."/>
            <person name="Cuenca-Cambronero M."/>
            <person name="Asole G."/>
            <person name="Calvet F."/>
            <person name="Ruiz-Romero M."/>
            <person name="Marangio P."/>
            <person name="Guigo R."/>
            <person name="Rago D."/>
            <person name="Mirbahai L."/>
            <person name="Eastwood N."/>
            <person name="Colbourne J.K."/>
            <person name="Zhou J."/>
            <person name="Mallon E."/>
            <person name="Orsini L."/>
        </authorList>
    </citation>
    <scope>NUCLEOTIDE SEQUENCE [LARGE SCALE GENOMIC DNA]</scope>
    <source>
        <strain evidence="2">LRV0_1</strain>
    </source>
</reference>
<accession>A0ABR0AP59</accession>
<comment type="caution">
    <text evidence="2">The sequence shown here is derived from an EMBL/GenBank/DDBJ whole genome shotgun (WGS) entry which is preliminary data.</text>
</comment>
<evidence type="ECO:0000313" key="2">
    <source>
        <dbReference type="EMBL" id="KAK4026743.1"/>
    </source>
</evidence>
<evidence type="ECO:0000256" key="1">
    <source>
        <dbReference type="SAM" id="MobiDB-lite"/>
    </source>
</evidence>
<protein>
    <submittedName>
        <fullName evidence="2">Uncharacterized protein</fullName>
    </submittedName>
</protein>
<name>A0ABR0AP59_9CRUS</name>
<feature type="region of interest" description="Disordered" evidence="1">
    <location>
        <begin position="1"/>
        <end position="24"/>
    </location>
</feature>
<organism evidence="2 3">
    <name type="scientific">Daphnia magna</name>
    <dbReference type="NCBI Taxonomy" id="35525"/>
    <lineage>
        <taxon>Eukaryota</taxon>
        <taxon>Metazoa</taxon>
        <taxon>Ecdysozoa</taxon>
        <taxon>Arthropoda</taxon>
        <taxon>Crustacea</taxon>
        <taxon>Branchiopoda</taxon>
        <taxon>Diplostraca</taxon>
        <taxon>Cladocera</taxon>
        <taxon>Anomopoda</taxon>
        <taxon>Daphniidae</taxon>
        <taxon>Daphnia</taxon>
    </lineage>
</organism>
<evidence type="ECO:0000313" key="3">
    <source>
        <dbReference type="Proteomes" id="UP001234178"/>
    </source>
</evidence>
<proteinExistence type="predicted"/>
<dbReference type="EMBL" id="JAOYFB010000038">
    <property type="protein sequence ID" value="KAK4026743.1"/>
    <property type="molecule type" value="Genomic_DNA"/>
</dbReference>
<dbReference type="Proteomes" id="UP001234178">
    <property type="component" value="Unassembled WGS sequence"/>
</dbReference>